<dbReference type="InterPro" id="IPR011519">
    <property type="entry name" value="UnbV_ASPIC"/>
</dbReference>
<dbReference type="SUPFAM" id="SSF69318">
    <property type="entry name" value="Integrin alpha N-terminal domain"/>
    <property type="match status" value="3"/>
</dbReference>
<sequence>MFTQVSSSKSNIHFNNKFVENDTINPIDITNIYNGGGVGIGDFNNDGLQDLYFSGSTVPNKLYLNKGELKFDDVTEKANVAGDGKWCRGISVVDINNDGWMDMYVSATLSSNVAKRENLLYINQGSDKDGVPHFKELAREYGLNDTTHSTMAAFFDYDSDGDLDVYIVVNEIIKGNNPAVFRPIIRDGSFPSTGRLYKNDWNSQLKHPFYTNVSKEAGITIEGYGHGVNITDINRDGWKDIFVTNDFNSNDILYINNGNGTFTDKAADYFKHTSANGMGQDIIDINNDGLSDVVEVDMSPEDNYRKKMMLGANSYQTYQNSDHFGYQYQYVRNTLQLNQGPRVKENDSIGDPIFSDVGFFSGISETDWSWTPLVSDFDNDGYRDIIVTNGYPKDLTDHDFIAFRQQSSAIASKQFTLSQIPEVKLHNYAFHNNGNVTFSNVSTDWGLSAPSFSNGGAYADLDNDGDMDMVINNINDEAMLYENNSTHEKETANNFLNVKLVGDALNRNGIGTWIQLYYQGKQQAYEQSPYRGYLSSVQLDPHFGLGNVSTIDSMVVTWTNGNKQVLRGVQANKTITVDIKNAIKADSFTNPVFATNMLFTDISGQLGIPYKDSSKDFIDFNIQKLLPHKFTEYGPALAVGDINGDGLEDMVVGGPSGISPTMLLQQSNGLFKKKAIFPFANNISKQWKDIGITLFDADGDGDLDLFTASGGFEKAPNSDAYQDKLYINDGKEGFTISPDGLPVNHTSKSCVRASDYDNDGDLDLFIAGRVEPWNYPKPVSSFIYRNDSKNGEAKFTDVTNTVAKTFKNIGLVCDAVWTDFNNDGWQDLVITGEWMPVIFYANNKGTFQEVTASSNVGNKKGWWTSIVPGDFDNDGDVDFVVGNLGLNSFFKASEKYPVSIYAKDFDNNGNFDAVPTIYLPASQEDPTRKEYPAHVRDDMTKQLISFRSKFQNYKKYANATFDKMFTEEEMKGALKLQVNYFNNSYVRNDGNGKFTMSSLPLETQYSCMNGMLSEDFDGDGNLDLLATGNDYGTEVSVGRYDACNGLFLKGDGKGGFRPLKILESGWFVPGNAKALVKLRRNNGKCLIVASHNRGNLKTFEMKKPVSYISLNPTETSVLVTYKDGRRQKREIGYGASFLSQSGRFVNTDGSMRSVEIKDFKGNVRTVSL</sequence>
<dbReference type="InterPro" id="IPR028994">
    <property type="entry name" value="Integrin_alpha_N"/>
</dbReference>
<dbReference type="EMBL" id="BJYT01000007">
    <property type="protein sequence ID" value="GEO09597.1"/>
    <property type="molecule type" value="Genomic_DNA"/>
</dbReference>
<keyword evidence="4" id="KW-1185">Reference proteome</keyword>
<evidence type="ECO:0000256" key="1">
    <source>
        <dbReference type="ARBA" id="ARBA00022729"/>
    </source>
</evidence>
<organism evidence="3 4">
    <name type="scientific">Segetibacter aerophilus</name>
    <dbReference type="NCBI Taxonomy" id="670293"/>
    <lineage>
        <taxon>Bacteria</taxon>
        <taxon>Pseudomonadati</taxon>
        <taxon>Bacteroidota</taxon>
        <taxon>Chitinophagia</taxon>
        <taxon>Chitinophagales</taxon>
        <taxon>Chitinophagaceae</taxon>
        <taxon>Segetibacter</taxon>
    </lineage>
</organism>
<comment type="caution">
    <text evidence="3">The sequence shown here is derived from an EMBL/GenBank/DDBJ whole genome shotgun (WGS) entry which is preliminary data.</text>
</comment>
<dbReference type="PANTHER" id="PTHR16026:SF0">
    <property type="entry name" value="CARTILAGE ACIDIC PROTEIN 1"/>
    <property type="match status" value="1"/>
</dbReference>
<dbReference type="AlphaFoldDB" id="A0A512BCK5"/>
<dbReference type="Pfam" id="PF13517">
    <property type="entry name" value="FG-GAP_3"/>
    <property type="match status" value="4"/>
</dbReference>
<dbReference type="Proteomes" id="UP000321513">
    <property type="component" value="Unassembled WGS sequence"/>
</dbReference>
<evidence type="ECO:0000259" key="2">
    <source>
        <dbReference type="Pfam" id="PF07593"/>
    </source>
</evidence>
<protein>
    <recommendedName>
        <fullName evidence="2">ASPIC/UnbV domain-containing protein</fullName>
    </recommendedName>
</protein>
<proteinExistence type="predicted"/>
<accession>A0A512BCK5</accession>
<name>A0A512BCK5_9BACT</name>
<dbReference type="Pfam" id="PF07593">
    <property type="entry name" value="UnbV_ASPIC"/>
    <property type="match status" value="1"/>
</dbReference>
<dbReference type="InterPro" id="IPR013517">
    <property type="entry name" value="FG-GAP"/>
</dbReference>
<evidence type="ECO:0000313" key="4">
    <source>
        <dbReference type="Proteomes" id="UP000321513"/>
    </source>
</evidence>
<dbReference type="PANTHER" id="PTHR16026">
    <property type="entry name" value="CARTILAGE ACIDIC PROTEIN 1"/>
    <property type="match status" value="1"/>
</dbReference>
<feature type="domain" description="ASPIC/UnbV" evidence="2">
    <location>
        <begin position="509"/>
        <end position="576"/>
    </location>
</feature>
<reference evidence="3 4" key="1">
    <citation type="submission" date="2019-07" db="EMBL/GenBank/DDBJ databases">
        <title>Whole genome shotgun sequence of Segetibacter aerophilus NBRC 106135.</title>
        <authorList>
            <person name="Hosoyama A."/>
            <person name="Uohara A."/>
            <person name="Ohji S."/>
            <person name="Ichikawa N."/>
        </authorList>
    </citation>
    <scope>NUCLEOTIDE SEQUENCE [LARGE SCALE GENOMIC DNA]</scope>
    <source>
        <strain evidence="3 4">NBRC 106135</strain>
    </source>
</reference>
<dbReference type="Gene3D" id="2.130.10.130">
    <property type="entry name" value="Integrin alpha, N-terminal"/>
    <property type="match status" value="4"/>
</dbReference>
<dbReference type="InterPro" id="IPR027039">
    <property type="entry name" value="Crtac1"/>
</dbReference>
<keyword evidence="1" id="KW-0732">Signal</keyword>
<gene>
    <name evidence="3" type="ORF">SAE01_20930</name>
</gene>
<evidence type="ECO:0000313" key="3">
    <source>
        <dbReference type="EMBL" id="GEO09597.1"/>
    </source>
</evidence>